<feature type="compositionally biased region" description="Acidic residues" evidence="2">
    <location>
        <begin position="875"/>
        <end position="890"/>
    </location>
</feature>
<sequence>MHNWLSLIDSRIDELLEVAAASLVPIKTQTDDDMKHMQHIIFAVLSSYLQSSSFSLIQAVKARNGFEAWRALCKEFEPKTAQRKLSMLSHLLMNPDFGETDEEFLVKWRQWKADIDAYESFVGKPFDTDLMIAVMLNFTPWEMRRHLQFNAAQYEDSYQRLEDLVISYLQSKQLWTDLEEEHEAHDRRGRRPMEVDEIEATVQRLTENQDAQQLETLIQRLTATKGKAGGGKGRDQQGRWQGRWQGDQQQSKGAGAGKGEGKRKGKNKGKGKGGWLPQEQQQEKGKGKSKGGKSKSKGAADDVCYKCGNPGHYMRDCRTKPWNYKIHQLTYQEEPAEDETPAWVLMMCGDENAALQQISAHGDEVVATVDSGSPVHACPKWMAPSRPLLTDRRLKVWSAGGQRIRHYGHKLVDMELEGSPVQMDFDIMDVRRPIVSVAKMMKAGHKVVFESGNCHIKRPDGGILPMHRMGDACVLRGKVVEKGSRRLQVMPVEAEAEPRPIPQHEGPASKDERMRHSLVHLPRQPWCRVCIRARAREDPHRALQESQETLEQPSLVQMDYTFIEAVKLLTAYLLDRGYGAATVVQSKGPELYAVSWLVNWLDQLGLEDVTLHIDPEAALRAVAERVRALRQKRTLIQETPVRSPQSIGGVSRYQRSLQEQIRALRLQLEESLNSEIDVEDAIVTWIVRHAAWLLARFAPWRDGAAPYTRHRGAPYRGKVVEFGEYVLAMNPEGYWRGAQRTSKFDSRWLGGVWLGKTEASDERLVAVSGRVRCFRSLRRLAVEDEGRWQPKLIKMLTATPWDMAPAMVSQPSLLTNPTGVVMSARDFPPTLGCPACAKRGQASHGMRHSVHCRQEKQRWLALQLPEPVLVSPAPEAEETEELQEEPEVEEESRRRLRQKTPPQAASSSTAGGPPEEAPAPMDTTSTSKRAAPETVQQAQEKKAKLIQVLELEGKMEHNDEMAYESEGLIEGLPADKVMKGVEKELRGLADKGVMLTAQPEDIPDGARQIFM</sequence>
<comment type="caution">
    <text evidence="4">The sequence shown here is derived from an EMBL/GenBank/DDBJ whole genome shotgun (WGS) entry which is preliminary data.</text>
</comment>
<dbReference type="Proteomes" id="UP000654075">
    <property type="component" value="Unassembled WGS sequence"/>
</dbReference>
<gene>
    <name evidence="4" type="ORF">PGLA1383_LOCUS37237</name>
</gene>
<feature type="region of interest" description="Disordered" evidence="2">
    <location>
        <begin position="870"/>
        <end position="941"/>
    </location>
</feature>
<evidence type="ECO:0000256" key="1">
    <source>
        <dbReference type="PROSITE-ProRule" id="PRU00047"/>
    </source>
</evidence>
<dbReference type="GO" id="GO:0003676">
    <property type="term" value="F:nucleic acid binding"/>
    <property type="evidence" value="ECO:0007669"/>
    <property type="project" value="InterPro"/>
</dbReference>
<dbReference type="InterPro" id="IPR036875">
    <property type="entry name" value="Znf_CCHC_sf"/>
</dbReference>
<dbReference type="EMBL" id="CAJNNV010027195">
    <property type="protein sequence ID" value="CAE8619652.1"/>
    <property type="molecule type" value="Genomic_DNA"/>
</dbReference>
<dbReference type="Pfam" id="PF00098">
    <property type="entry name" value="zf-CCHC"/>
    <property type="match status" value="1"/>
</dbReference>
<protein>
    <recommendedName>
        <fullName evidence="3">CCHC-type domain-containing protein</fullName>
    </recommendedName>
</protein>
<feature type="compositionally biased region" description="Low complexity" evidence="2">
    <location>
        <begin position="910"/>
        <end position="920"/>
    </location>
</feature>
<feature type="compositionally biased region" description="Polar residues" evidence="2">
    <location>
        <begin position="922"/>
        <end position="938"/>
    </location>
</feature>
<feature type="compositionally biased region" description="Basic residues" evidence="2">
    <location>
        <begin position="287"/>
        <end position="296"/>
    </location>
</feature>
<dbReference type="PROSITE" id="PS50158">
    <property type="entry name" value="ZF_CCHC"/>
    <property type="match status" value="1"/>
</dbReference>
<feature type="region of interest" description="Disordered" evidence="2">
    <location>
        <begin position="222"/>
        <end position="301"/>
    </location>
</feature>
<organism evidence="4 5">
    <name type="scientific">Polarella glacialis</name>
    <name type="common">Dinoflagellate</name>
    <dbReference type="NCBI Taxonomy" id="89957"/>
    <lineage>
        <taxon>Eukaryota</taxon>
        <taxon>Sar</taxon>
        <taxon>Alveolata</taxon>
        <taxon>Dinophyceae</taxon>
        <taxon>Suessiales</taxon>
        <taxon>Suessiaceae</taxon>
        <taxon>Polarella</taxon>
    </lineage>
</organism>
<dbReference type="GO" id="GO:0008270">
    <property type="term" value="F:zinc ion binding"/>
    <property type="evidence" value="ECO:0007669"/>
    <property type="project" value="UniProtKB-KW"/>
</dbReference>
<dbReference type="OrthoDB" id="408419at2759"/>
<proteinExistence type="predicted"/>
<keyword evidence="1" id="KW-0479">Metal-binding</keyword>
<feature type="domain" description="CCHC-type" evidence="3">
    <location>
        <begin position="304"/>
        <end position="318"/>
    </location>
</feature>
<keyword evidence="5" id="KW-1185">Reference proteome</keyword>
<dbReference type="AlphaFoldDB" id="A0A813G0X9"/>
<feature type="compositionally biased region" description="Polar residues" evidence="2">
    <location>
        <begin position="900"/>
        <end position="909"/>
    </location>
</feature>
<evidence type="ECO:0000313" key="5">
    <source>
        <dbReference type="Proteomes" id="UP000654075"/>
    </source>
</evidence>
<keyword evidence="1" id="KW-0863">Zinc-finger</keyword>
<dbReference type="SUPFAM" id="SSF57756">
    <property type="entry name" value="Retrovirus zinc finger-like domains"/>
    <property type="match status" value="1"/>
</dbReference>
<evidence type="ECO:0000313" key="4">
    <source>
        <dbReference type="EMBL" id="CAE8619652.1"/>
    </source>
</evidence>
<dbReference type="InterPro" id="IPR001878">
    <property type="entry name" value="Znf_CCHC"/>
</dbReference>
<accession>A0A813G0X9</accession>
<evidence type="ECO:0000256" key="2">
    <source>
        <dbReference type="SAM" id="MobiDB-lite"/>
    </source>
</evidence>
<dbReference type="Gene3D" id="4.10.60.10">
    <property type="entry name" value="Zinc finger, CCHC-type"/>
    <property type="match status" value="1"/>
</dbReference>
<feature type="compositionally biased region" description="Basic residues" evidence="2">
    <location>
        <begin position="261"/>
        <end position="271"/>
    </location>
</feature>
<reference evidence="4" key="1">
    <citation type="submission" date="2021-02" db="EMBL/GenBank/DDBJ databases">
        <authorList>
            <person name="Dougan E. K."/>
            <person name="Rhodes N."/>
            <person name="Thang M."/>
            <person name="Chan C."/>
        </authorList>
    </citation>
    <scope>NUCLEOTIDE SEQUENCE</scope>
</reference>
<evidence type="ECO:0000259" key="3">
    <source>
        <dbReference type="PROSITE" id="PS50158"/>
    </source>
</evidence>
<keyword evidence="1" id="KW-0862">Zinc</keyword>
<dbReference type="SMART" id="SM00343">
    <property type="entry name" value="ZnF_C2HC"/>
    <property type="match status" value="1"/>
</dbReference>
<name>A0A813G0X9_POLGL</name>
<feature type="compositionally biased region" description="Low complexity" evidence="2">
    <location>
        <begin position="238"/>
        <end position="253"/>
    </location>
</feature>